<name>A0AAF0QT71_SOLVR</name>
<protein>
    <recommendedName>
        <fullName evidence="1">Reverse transcriptase zinc-binding domain-containing protein</fullName>
    </recommendedName>
</protein>
<keyword evidence="3" id="KW-1185">Reference proteome</keyword>
<evidence type="ECO:0000313" key="3">
    <source>
        <dbReference type="Proteomes" id="UP001234989"/>
    </source>
</evidence>
<gene>
    <name evidence="2" type="ORF">MTR67_023294</name>
</gene>
<feature type="domain" description="Reverse transcriptase zinc-binding" evidence="1">
    <location>
        <begin position="2"/>
        <end position="35"/>
    </location>
</feature>
<sequence length="120" mass="14319">MKRGITLCSRCFFCGETAETVNHLFIQCKVTGQLWSLFLRRKNISWVMPGRIEALYSWEEAGLQAKNRSNWRIILATIWWTVWKERNLRVFENRESNMQQVKLNCILILCFWCNDVLDSL</sequence>
<organism evidence="2 3">
    <name type="scientific">Solanum verrucosum</name>
    <dbReference type="NCBI Taxonomy" id="315347"/>
    <lineage>
        <taxon>Eukaryota</taxon>
        <taxon>Viridiplantae</taxon>
        <taxon>Streptophyta</taxon>
        <taxon>Embryophyta</taxon>
        <taxon>Tracheophyta</taxon>
        <taxon>Spermatophyta</taxon>
        <taxon>Magnoliopsida</taxon>
        <taxon>eudicotyledons</taxon>
        <taxon>Gunneridae</taxon>
        <taxon>Pentapetalae</taxon>
        <taxon>asterids</taxon>
        <taxon>lamiids</taxon>
        <taxon>Solanales</taxon>
        <taxon>Solanaceae</taxon>
        <taxon>Solanoideae</taxon>
        <taxon>Solaneae</taxon>
        <taxon>Solanum</taxon>
    </lineage>
</organism>
<evidence type="ECO:0000259" key="1">
    <source>
        <dbReference type="Pfam" id="PF13966"/>
    </source>
</evidence>
<proteinExistence type="predicted"/>
<dbReference type="Proteomes" id="UP001234989">
    <property type="component" value="Chromosome 5"/>
</dbReference>
<dbReference type="InterPro" id="IPR026960">
    <property type="entry name" value="RVT-Znf"/>
</dbReference>
<dbReference type="EMBL" id="CP133616">
    <property type="protein sequence ID" value="WMV29909.1"/>
    <property type="molecule type" value="Genomic_DNA"/>
</dbReference>
<reference evidence="2" key="1">
    <citation type="submission" date="2023-08" db="EMBL/GenBank/DDBJ databases">
        <title>A de novo genome assembly of Solanum verrucosum Schlechtendal, a Mexican diploid species geographically isolated from the other diploid A-genome species in potato relatives.</title>
        <authorList>
            <person name="Hosaka K."/>
        </authorList>
    </citation>
    <scope>NUCLEOTIDE SEQUENCE</scope>
    <source>
        <tissue evidence="2">Young leaves</tissue>
    </source>
</reference>
<dbReference type="Pfam" id="PF13966">
    <property type="entry name" value="zf-RVT"/>
    <property type="match status" value="1"/>
</dbReference>
<dbReference type="AlphaFoldDB" id="A0AAF0QT71"/>
<evidence type="ECO:0000313" key="2">
    <source>
        <dbReference type="EMBL" id="WMV29909.1"/>
    </source>
</evidence>
<accession>A0AAF0QT71</accession>